<keyword evidence="4" id="KW-1185">Reference proteome</keyword>
<name>A0A8X7VYL9_BRACI</name>
<evidence type="ECO:0000259" key="2">
    <source>
        <dbReference type="Pfam" id="PF13968"/>
    </source>
</evidence>
<dbReference type="OrthoDB" id="1189310at2759"/>
<feature type="transmembrane region" description="Helical" evidence="1">
    <location>
        <begin position="470"/>
        <end position="493"/>
    </location>
</feature>
<protein>
    <recommendedName>
        <fullName evidence="2">DUF4220 domain-containing protein</fullName>
    </recommendedName>
</protein>
<comment type="caution">
    <text evidence="3">The sequence shown here is derived from an EMBL/GenBank/DDBJ whole genome shotgun (WGS) entry which is preliminary data.</text>
</comment>
<dbReference type="InterPro" id="IPR007658">
    <property type="entry name" value="DUF594"/>
</dbReference>
<dbReference type="EMBL" id="JAAMPC010000003">
    <property type="protein sequence ID" value="KAG2319811.1"/>
    <property type="molecule type" value="Genomic_DNA"/>
</dbReference>
<dbReference type="InterPro" id="IPR025315">
    <property type="entry name" value="DUF4220"/>
</dbReference>
<accession>A0A8X7VYL9</accession>
<dbReference type="AlphaFoldDB" id="A0A8X7VYL9"/>
<sequence>MAETIPKNVKNLWEEWNIRVLIIFSLSLQAILVIFSPSRKRTSGKLFVFLIWFAYLLADWSANYTIGQISDTQDDNNGESSPSSNHELQAFWAPFLLLHLGGPDTITALALEDNELWRRHLLGLVCQAVSTLYVLFLSIPSAVAVPTGLMIVAGVVKFVERIRALYLASSGKFKGSVLRKHEKLLTRKEDPTTADSVVVPMRPSRELRDLEVVGYAYKLFNISKGLVPDLRLASRGWDESKRFVDSLNPEEALRVLEVELSFMYDDFFTKAGILLTRVGSVFRFIAFVCLVSSLCIFFSKEKKDYKRFDVRLTYALLIGGIVLELVVAVMICVSDRTIAITRKLRESSDQTWSWSDRFLNWILGFRRLKWERCRCPTNEEDLSESHEVLNRTFMFRRWSEYIHGYNMIDFCLRISPNKIHRPQGCIRSFFDLRIARGLALVAQGMYSCFASMEGGAATTATTCCILRNGWVLLFFPLLLLLAPVVLLVDLLLLGVGQLLEFFGVQDEITEIVFKSSDRLPKDLWEFIHNEVRYKSRSAVDRERAKRISSARGEWTLSQPQRSGAAELTVGRTVLQYVSLVDYGQSILLWHIATDLIYRREIRILTEEQYRSKEASKMLSDYMMYLMMMKPSLMSSVAGTAKMKFAETCSVARTFFGGGFSDVREACGDLLSKKRNMMAFYMGDESTLEDACKLAEELLRIERRSGGEGSVWGLVSRVWVELLCYAANHCDSKQHVAQLSQGGELVSFVWLFMAHLGIGKHATMHHPA</sequence>
<gene>
    <name evidence="3" type="ORF">Bca52824_013024</name>
</gene>
<keyword evidence="1" id="KW-0812">Transmembrane</keyword>
<evidence type="ECO:0000313" key="4">
    <source>
        <dbReference type="Proteomes" id="UP000886595"/>
    </source>
</evidence>
<keyword evidence="1" id="KW-0472">Membrane</keyword>
<feature type="transmembrane region" description="Helical" evidence="1">
    <location>
        <begin position="132"/>
        <end position="156"/>
    </location>
</feature>
<feature type="transmembrane region" description="Helical" evidence="1">
    <location>
        <begin position="47"/>
        <end position="70"/>
    </location>
</feature>
<feature type="transmembrane region" description="Helical" evidence="1">
    <location>
        <begin position="16"/>
        <end position="35"/>
    </location>
</feature>
<dbReference type="Pfam" id="PF04578">
    <property type="entry name" value="DUF594"/>
    <property type="match status" value="1"/>
</dbReference>
<evidence type="ECO:0000313" key="3">
    <source>
        <dbReference type="EMBL" id="KAG2319811.1"/>
    </source>
</evidence>
<keyword evidence="1" id="KW-1133">Transmembrane helix</keyword>
<dbReference type="PANTHER" id="PTHR31325">
    <property type="entry name" value="OS01G0798800 PROTEIN-RELATED"/>
    <property type="match status" value="1"/>
</dbReference>
<proteinExistence type="predicted"/>
<evidence type="ECO:0000256" key="1">
    <source>
        <dbReference type="SAM" id="Phobius"/>
    </source>
</evidence>
<dbReference type="Pfam" id="PF13968">
    <property type="entry name" value="DUF4220"/>
    <property type="match status" value="1"/>
</dbReference>
<organism evidence="3 4">
    <name type="scientific">Brassica carinata</name>
    <name type="common">Ethiopian mustard</name>
    <name type="synonym">Abyssinian cabbage</name>
    <dbReference type="NCBI Taxonomy" id="52824"/>
    <lineage>
        <taxon>Eukaryota</taxon>
        <taxon>Viridiplantae</taxon>
        <taxon>Streptophyta</taxon>
        <taxon>Embryophyta</taxon>
        <taxon>Tracheophyta</taxon>
        <taxon>Spermatophyta</taxon>
        <taxon>Magnoliopsida</taxon>
        <taxon>eudicotyledons</taxon>
        <taxon>Gunneridae</taxon>
        <taxon>Pentapetalae</taxon>
        <taxon>rosids</taxon>
        <taxon>malvids</taxon>
        <taxon>Brassicales</taxon>
        <taxon>Brassicaceae</taxon>
        <taxon>Brassiceae</taxon>
        <taxon>Brassica</taxon>
    </lineage>
</organism>
<dbReference type="Proteomes" id="UP000886595">
    <property type="component" value="Unassembled WGS sequence"/>
</dbReference>
<feature type="domain" description="DUF4220" evidence="2">
    <location>
        <begin position="52"/>
        <end position="410"/>
    </location>
</feature>
<feature type="transmembrane region" description="Helical" evidence="1">
    <location>
        <begin position="281"/>
        <end position="299"/>
    </location>
</feature>
<reference evidence="3 4" key="1">
    <citation type="submission" date="2020-02" db="EMBL/GenBank/DDBJ databases">
        <authorList>
            <person name="Ma Q."/>
            <person name="Huang Y."/>
            <person name="Song X."/>
            <person name="Pei D."/>
        </authorList>
    </citation>
    <scope>NUCLEOTIDE SEQUENCE [LARGE SCALE GENOMIC DNA]</scope>
    <source>
        <strain evidence="3">Sxm20200214</strain>
        <tissue evidence="3">Leaf</tissue>
    </source>
</reference>
<feature type="transmembrane region" description="Helical" evidence="1">
    <location>
        <begin position="311"/>
        <end position="331"/>
    </location>
</feature>